<dbReference type="GO" id="GO:0005506">
    <property type="term" value="F:iron ion binding"/>
    <property type="evidence" value="ECO:0007669"/>
    <property type="project" value="InterPro"/>
</dbReference>
<keyword evidence="8" id="KW-1185">Reference proteome</keyword>
<evidence type="ECO:0000313" key="7">
    <source>
        <dbReference type="EMBL" id="TPX50515.1"/>
    </source>
</evidence>
<dbReference type="GO" id="GO:0016020">
    <property type="term" value="C:membrane"/>
    <property type="evidence" value="ECO:0007669"/>
    <property type="project" value="UniProtKB-SubCell"/>
</dbReference>
<comment type="subcellular location">
    <subcellularLocation>
        <location evidence="1">Membrane</location>
    </subcellularLocation>
</comment>
<protein>
    <recommendedName>
        <fullName evidence="6">Fatty acid hydroxylase domain-containing protein</fullName>
    </recommendedName>
</protein>
<feature type="transmembrane region" description="Helical" evidence="5">
    <location>
        <begin position="185"/>
        <end position="209"/>
    </location>
</feature>
<dbReference type="GO" id="GO:0016491">
    <property type="term" value="F:oxidoreductase activity"/>
    <property type="evidence" value="ECO:0007669"/>
    <property type="project" value="InterPro"/>
</dbReference>
<evidence type="ECO:0000256" key="3">
    <source>
        <dbReference type="ARBA" id="ARBA00022989"/>
    </source>
</evidence>
<feature type="domain" description="Fatty acid hydroxylase" evidence="6">
    <location>
        <begin position="136"/>
        <end position="207"/>
    </location>
</feature>
<keyword evidence="4 5" id="KW-0472">Membrane</keyword>
<evidence type="ECO:0000313" key="8">
    <source>
        <dbReference type="Proteomes" id="UP000320333"/>
    </source>
</evidence>
<dbReference type="PANTHER" id="PTHR11863">
    <property type="entry name" value="STEROL DESATURASE"/>
    <property type="match status" value="1"/>
</dbReference>
<dbReference type="AlphaFoldDB" id="A0A507DGS7"/>
<dbReference type="STRING" id="246404.A0A507DGS7"/>
<dbReference type="InterPro" id="IPR006694">
    <property type="entry name" value="Fatty_acid_hydroxylase"/>
</dbReference>
<gene>
    <name evidence="7" type="ORF">CcCBS67573_g10090</name>
</gene>
<dbReference type="InterPro" id="IPR050307">
    <property type="entry name" value="Sterol_Desaturase_Related"/>
</dbReference>
<name>A0A507DGS7_9FUNG</name>
<feature type="transmembrane region" description="Helical" evidence="5">
    <location>
        <begin position="235"/>
        <end position="252"/>
    </location>
</feature>
<dbReference type="GO" id="GO:0008610">
    <property type="term" value="P:lipid biosynthetic process"/>
    <property type="evidence" value="ECO:0007669"/>
    <property type="project" value="InterPro"/>
</dbReference>
<comment type="caution">
    <text evidence="7">The sequence shown here is derived from an EMBL/GenBank/DDBJ whole genome shotgun (WGS) entry which is preliminary data.</text>
</comment>
<reference evidence="7 8" key="1">
    <citation type="journal article" date="2019" name="Sci. Rep.">
        <title>Comparative genomics of chytrid fungi reveal insights into the obligate biotrophic and pathogenic lifestyle of Synchytrium endobioticum.</title>
        <authorList>
            <person name="van de Vossenberg B.T.L.H."/>
            <person name="Warris S."/>
            <person name="Nguyen H.D.T."/>
            <person name="van Gent-Pelzer M.P.E."/>
            <person name="Joly D.L."/>
            <person name="van de Geest H.C."/>
            <person name="Bonants P.J.M."/>
            <person name="Smith D.S."/>
            <person name="Levesque C.A."/>
            <person name="van der Lee T.A.J."/>
        </authorList>
    </citation>
    <scope>NUCLEOTIDE SEQUENCE [LARGE SCALE GENOMIC DNA]</scope>
    <source>
        <strain evidence="7 8">CBS 675.73</strain>
    </source>
</reference>
<evidence type="ECO:0000256" key="4">
    <source>
        <dbReference type="ARBA" id="ARBA00023136"/>
    </source>
</evidence>
<evidence type="ECO:0000256" key="2">
    <source>
        <dbReference type="ARBA" id="ARBA00022692"/>
    </source>
</evidence>
<evidence type="ECO:0000256" key="1">
    <source>
        <dbReference type="ARBA" id="ARBA00004370"/>
    </source>
</evidence>
<dbReference type="Pfam" id="PF04116">
    <property type="entry name" value="FA_hydroxylase"/>
    <property type="match status" value="1"/>
</dbReference>
<sequence length="328" mass="37698">MLNLTTLSTNAVKPVIPDGYSPNALEQLWFNIFSGDMNPTIKLALILFAWHEFVFYSRFFPYLILDQIPYFRQYKIQADKQVSNETLLKVTRHVSISQITTQLPMMILFKPIVETLGMRFLEAPFPSVPLIVLQNVFFMLAEDTYHYWGHRALHWGWLYKNIHKQHHEYQATFGIAAEYASVAEVLILGIGFFIGPVIWSLFSMGAWVAGDACDAGGMLQWVLGGCGGHYASSQYSLHVFTVFMWLALRLVLTVDNHCGYDFPWSIRHFFPVWAGADWHDYHHLAFIGNYGSTFRYWDWICGTDVGYIKHTAKKAEMLQRSGGAKKTN</sequence>
<dbReference type="OrthoDB" id="1658724at2759"/>
<proteinExistence type="predicted"/>
<dbReference type="EMBL" id="QEAP01001165">
    <property type="protein sequence ID" value="TPX50515.1"/>
    <property type="molecule type" value="Genomic_DNA"/>
</dbReference>
<keyword evidence="3 5" id="KW-1133">Transmembrane helix</keyword>
<organism evidence="7 8">
    <name type="scientific">Chytriomyces confervae</name>
    <dbReference type="NCBI Taxonomy" id="246404"/>
    <lineage>
        <taxon>Eukaryota</taxon>
        <taxon>Fungi</taxon>
        <taxon>Fungi incertae sedis</taxon>
        <taxon>Chytridiomycota</taxon>
        <taxon>Chytridiomycota incertae sedis</taxon>
        <taxon>Chytridiomycetes</taxon>
        <taxon>Chytridiales</taxon>
        <taxon>Chytriomycetaceae</taxon>
        <taxon>Chytriomyces</taxon>
    </lineage>
</organism>
<feature type="transmembrane region" description="Helical" evidence="5">
    <location>
        <begin position="43"/>
        <end position="65"/>
    </location>
</feature>
<evidence type="ECO:0000256" key="5">
    <source>
        <dbReference type="SAM" id="Phobius"/>
    </source>
</evidence>
<dbReference type="Proteomes" id="UP000320333">
    <property type="component" value="Unassembled WGS sequence"/>
</dbReference>
<accession>A0A507DGS7</accession>
<keyword evidence="2 5" id="KW-0812">Transmembrane</keyword>
<evidence type="ECO:0000259" key="6">
    <source>
        <dbReference type="Pfam" id="PF04116"/>
    </source>
</evidence>